<proteinExistence type="predicted"/>
<dbReference type="AlphaFoldDB" id="A0A8J5HZ52"/>
<sequence length="376" mass="42841">MPRLTKGTAPRTTFKRLLFSKPLEPAAVLLLSSAHRIRFGINQPIRCASRSSPTSIHSNLDQSFHFGKLSAISQWNQEQVLPLLLLLLQGMPWGRHGCLGEGDAFVTFTCFFQQSLFSCPRIVYNCVVLLEHCISYIWLKQRLFGRSSPRSLSWLKHLARCTCWWASRVLVNSHEACRHGRKEIGLPSHVAIFSKFWFLIYLHVSIQQKNRKALEQPLNKSQISSIHPKLEDDKEIQVHEMEDTSQISICNISLPIAGYSWMGPKIKISLPSFSGQTVYNPNLLKYSCQVECRVRAVEAAKISRLMIAKATITEPENSFDNFKAKEKKYGDRLATEDVGRDQSIEVLLSKPVMALEFNFLKMQVEAPIIIHSESRT</sequence>
<dbReference type="Proteomes" id="UP000734854">
    <property type="component" value="Unassembled WGS sequence"/>
</dbReference>
<dbReference type="EMBL" id="JACMSC010000001">
    <property type="protein sequence ID" value="KAG6538747.1"/>
    <property type="molecule type" value="Genomic_DNA"/>
</dbReference>
<dbReference type="PANTHER" id="PTHR35467">
    <property type="match status" value="1"/>
</dbReference>
<reference evidence="1 2" key="1">
    <citation type="submission" date="2020-08" db="EMBL/GenBank/DDBJ databases">
        <title>Plant Genome Project.</title>
        <authorList>
            <person name="Zhang R.-G."/>
        </authorList>
    </citation>
    <scope>NUCLEOTIDE SEQUENCE [LARGE SCALE GENOMIC DNA]</scope>
    <source>
        <tissue evidence="1">Rhizome</tissue>
    </source>
</reference>
<keyword evidence="2" id="KW-1185">Reference proteome</keyword>
<dbReference type="InterPro" id="IPR039343">
    <property type="entry name" value="NDX1-like"/>
</dbReference>
<accession>A0A8J5HZ52</accession>
<gene>
    <name evidence="1" type="ORF">ZIOFF_003875</name>
</gene>
<evidence type="ECO:0000313" key="1">
    <source>
        <dbReference type="EMBL" id="KAG6538747.1"/>
    </source>
</evidence>
<organism evidence="1 2">
    <name type="scientific">Zingiber officinale</name>
    <name type="common">Ginger</name>
    <name type="synonym">Amomum zingiber</name>
    <dbReference type="NCBI Taxonomy" id="94328"/>
    <lineage>
        <taxon>Eukaryota</taxon>
        <taxon>Viridiplantae</taxon>
        <taxon>Streptophyta</taxon>
        <taxon>Embryophyta</taxon>
        <taxon>Tracheophyta</taxon>
        <taxon>Spermatophyta</taxon>
        <taxon>Magnoliopsida</taxon>
        <taxon>Liliopsida</taxon>
        <taxon>Zingiberales</taxon>
        <taxon>Zingiberaceae</taxon>
        <taxon>Zingiber</taxon>
    </lineage>
</organism>
<protein>
    <submittedName>
        <fullName evidence="1">Uncharacterized protein</fullName>
    </submittedName>
</protein>
<comment type="caution">
    <text evidence="1">The sequence shown here is derived from an EMBL/GenBank/DDBJ whole genome shotgun (WGS) entry which is preliminary data.</text>
</comment>
<dbReference type="PANTHER" id="PTHR35467:SF2">
    <property type="entry name" value="PROTEIN NEOXANTHIN-DEFICIENT 1"/>
    <property type="match status" value="1"/>
</dbReference>
<name>A0A8J5HZ52_ZINOF</name>
<evidence type="ECO:0000313" key="2">
    <source>
        <dbReference type="Proteomes" id="UP000734854"/>
    </source>
</evidence>